<dbReference type="PANTHER" id="PTHR45779:SF7">
    <property type="entry name" value="PEPTIDYLPROLYL ISOMERASE"/>
    <property type="match status" value="1"/>
</dbReference>
<dbReference type="PROSITE" id="PS50059">
    <property type="entry name" value="FKBP_PPIASE"/>
    <property type="match status" value="1"/>
</dbReference>
<dbReference type="EMBL" id="JBAHYK010000595">
    <property type="protein sequence ID" value="KAL0572692.1"/>
    <property type="molecule type" value="Genomic_DNA"/>
</dbReference>
<dbReference type="PANTHER" id="PTHR45779">
    <property type="entry name" value="PEPTIDYLPROLYL ISOMERASE"/>
    <property type="match status" value="1"/>
</dbReference>
<dbReference type="InterPro" id="IPR046357">
    <property type="entry name" value="PPIase_dom_sf"/>
</dbReference>
<dbReference type="EC" id="5.2.1.8" evidence="2 5"/>
<dbReference type="SUPFAM" id="SSF54534">
    <property type="entry name" value="FKBP-like"/>
    <property type="match status" value="1"/>
</dbReference>
<evidence type="ECO:0000256" key="5">
    <source>
        <dbReference type="PROSITE-ProRule" id="PRU00277"/>
    </source>
</evidence>
<organism evidence="8 9">
    <name type="scientific">Marasmius crinis-equi</name>
    <dbReference type="NCBI Taxonomy" id="585013"/>
    <lineage>
        <taxon>Eukaryota</taxon>
        <taxon>Fungi</taxon>
        <taxon>Dikarya</taxon>
        <taxon>Basidiomycota</taxon>
        <taxon>Agaricomycotina</taxon>
        <taxon>Agaricomycetes</taxon>
        <taxon>Agaricomycetidae</taxon>
        <taxon>Agaricales</taxon>
        <taxon>Marasmiineae</taxon>
        <taxon>Marasmiaceae</taxon>
        <taxon>Marasmius</taxon>
    </lineage>
</organism>
<evidence type="ECO:0000259" key="7">
    <source>
        <dbReference type="PROSITE" id="PS50059"/>
    </source>
</evidence>
<evidence type="ECO:0000256" key="2">
    <source>
        <dbReference type="ARBA" id="ARBA00013194"/>
    </source>
</evidence>
<proteinExistence type="predicted"/>
<keyword evidence="6" id="KW-0732">Signal</keyword>
<comment type="caution">
    <text evidence="8">The sequence shown here is derived from an EMBL/GenBank/DDBJ whole genome shotgun (WGS) entry which is preliminary data.</text>
</comment>
<evidence type="ECO:0000256" key="3">
    <source>
        <dbReference type="ARBA" id="ARBA00023110"/>
    </source>
</evidence>
<keyword evidence="3 5" id="KW-0697">Rotamase</keyword>
<feature type="signal peptide" evidence="6">
    <location>
        <begin position="1"/>
        <end position="19"/>
    </location>
</feature>
<evidence type="ECO:0000256" key="6">
    <source>
        <dbReference type="SAM" id="SignalP"/>
    </source>
</evidence>
<gene>
    <name evidence="8" type="primary">FPR2_1</name>
    <name evidence="8" type="ORF">V5O48_009266</name>
</gene>
<protein>
    <recommendedName>
        <fullName evidence="2 5">peptidylprolyl isomerase</fullName>
        <ecNumber evidence="2 5">5.2.1.8</ecNumber>
    </recommendedName>
</protein>
<name>A0ABR3FBP0_9AGAR</name>
<keyword evidence="9" id="KW-1185">Reference proteome</keyword>
<keyword evidence="4 5" id="KW-0413">Isomerase</keyword>
<dbReference type="InterPro" id="IPR044609">
    <property type="entry name" value="FKBP2/11"/>
</dbReference>
<evidence type="ECO:0000313" key="8">
    <source>
        <dbReference type="EMBL" id="KAL0572692.1"/>
    </source>
</evidence>
<reference evidence="8 9" key="1">
    <citation type="submission" date="2024-02" db="EMBL/GenBank/DDBJ databases">
        <title>A draft genome for the cacao thread blight pathogen Marasmius crinis-equi.</title>
        <authorList>
            <person name="Cohen S.P."/>
            <person name="Baruah I.K."/>
            <person name="Amoako-Attah I."/>
            <person name="Bukari Y."/>
            <person name="Meinhardt L.W."/>
            <person name="Bailey B.A."/>
        </authorList>
    </citation>
    <scope>NUCLEOTIDE SEQUENCE [LARGE SCALE GENOMIC DNA]</scope>
    <source>
        <strain evidence="8 9">GH-76</strain>
    </source>
</reference>
<accession>A0ABR3FBP0</accession>
<dbReference type="InterPro" id="IPR001179">
    <property type="entry name" value="PPIase_FKBP_dom"/>
</dbReference>
<feature type="domain" description="PPIase FKBP-type" evidence="7">
    <location>
        <begin position="43"/>
        <end position="132"/>
    </location>
</feature>
<dbReference type="Gene3D" id="3.10.50.40">
    <property type="match status" value="1"/>
</dbReference>
<evidence type="ECO:0000256" key="1">
    <source>
        <dbReference type="ARBA" id="ARBA00000971"/>
    </source>
</evidence>
<feature type="chain" id="PRO_5047250256" description="peptidylprolyl isomerase" evidence="6">
    <location>
        <begin position="20"/>
        <end position="139"/>
    </location>
</feature>
<dbReference type="Pfam" id="PF00254">
    <property type="entry name" value="FKBP_C"/>
    <property type="match status" value="1"/>
</dbReference>
<dbReference type="GO" id="GO:0003755">
    <property type="term" value="F:peptidyl-prolyl cis-trans isomerase activity"/>
    <property type="evidence" value="ECO:0007669"/>
    <property type="project" value="UniProtKB-EC"/>
</dbReference>
<sequence>MQLLSLLFTLFFGIAVLAAEEPKELKIDTTYLPKDCKVKAQKGDKIQVHYTGTLLSDGKKFDSSVDRGQPFSLTLGVGQVIKGWDQGLIGMCEGEKRTLTIPSELAYGSRGAGGVIPPNAALVFTTELVKLDAQNRDEL</sequence>
<dbReference type="Proteomes" id="UP001465976">
    <property type="component" value="Unassembled WGS sequence"/>
</dbReference>
<evidence type="ECO:0000313" key="9">
    <source>
        <dbReference type="Proteomes" id="UP001465976"/>
    </source>
</evidence>
<evidence type="ECO:0000256" key="4">
    <source>
        <dbReference type="ARBA" id="ARBA00023235"/>
    </source>
</evidence>
<comment type="catalytic activity">
    <reaction evidence="1 5">
        <text>[protein]-peptidylproline (omega=180) = [protein]-peptidylproline (omega=0)</text>
        <dbReference type="Rhea" id="RHEA:16237"/>
        <dbReference type="Rhea" id="RHEA-COMP:10747"/>
        <dbReference type="Rhea" id="RHEA-COMP:10748"/>
        <dbReference type="ChEBI" id="CHEBI:83833"/>
        <dbReference type="ChEBI" id="CHEBI:83834"/>
        <dbReference type="EC" id="5.2.1.8"/>
    </reaction>
</comment>